<dbReference type="AlphaFoldDB" id="A0AAW2DHV8"/>
<feature type="domain" description="Late embryogenesis abundant protein LEA-2 subgroup" evidence="5">
    <location>
        <begin position="112"/>
        <end position="165"/>
    </location>
</feature>
<dbReference type="Proteomes" id="UP001459277">
    <property type="component" value="Unassembled WGS sequence"/>
</dbReference>
<comment type="caution">
    <text evidence="6">The sequence shown here is derived from an EMBL/GenBank/DDBJ whole genome shotgun (WGS) entry which is preliminary data.</text>
</comment>
<evidence type="ECO:0000256" key="3">
    <source>
        <dbReference type="ARBA" id="ARBA00022989"/>
    </source>
</evidence>
<evidence type="ECO:0000256" key="4">
    <source>
        <dbReference type="ARBA" id="ARBA00023136"/>
    </source>
</evidence>
<keyword evidence="7" id="KW-1185">Reference proteome</keyword>
<evidence type="ECO:0000256" key="2">
    <source>
        <dbReference type="ARBA" id="ARBA00022692"/>
    </source>
</evidence>
<dbReference type="SUPFAM" id="SSF117070">
    <property type="entry name" value="LEA14-like"/>
    <property type="match status" value="1"/>
</dbReference>
<evidence type="ECO:0000313" key="7">
    <source>
        <dbReference type="Proteomes" id="UP001459277"/>
    </source>
</evidence>
<sequence>MTRKMHMGLVLQRTTRDCWQVATKTEGGQRAFYGVVGGDCGSTKFLPMYFVQQFAAIISYGPRKVGVATILVVFLLKPQKPVFTFQTISLDWYNLDTYSDSFLFVSSVITLTLNAQNPNKFGLRYSSTRLGLYYKGLPIGVIRVPGFIQPAHSNNVSVPTRVLFECVNVSQIVDGASLHDGSRKDMIQMNILGDVIAQLLVHHMAFLKIKVALDCDINVDYRELITIKNEVNITRVVNNHFASFPDSSEFISMKCALSFYA</sequence>
<organism evidence="6 7">
    <name type="scientific">Lithocarpus litseifolius</name>
    <dbReference type="NCBI Taxonomy" id="425828"/>
    <lineage>
        <taxon>Eukaryota</taxon>
        <taxon>Viridiplantae</taxon>
        <taxon>Streptophyta</taxon>
        <taxon>Embryophyta</taxon>
        <taxon>Tracheophyta</taxon>
        <taxon>Spermatophyta</taxon>
        <taxon>Magnoliopsida</taxon>
        <taxon>eudicotyledons</taxon>
        <taxon>Gunneridae</taxon>
        <taxon>Pentapetalae</taxon>
        <taxon>rosids</taxon>
        <taxon>fabids</taxon>
        <taxon>Fagales</taxon>
        <taxon>Fagaceae</taxon>
        <taxon>Lithocarpus</taxon>
    </lineage>
</organism>
<evidence type="ECO:0000259" key="5">
    <source>
        <dbReference type="Pfam" id="PF03168"/>
    </source>
</evidence>
<comment type="subcellular location">
    <subcellularLocation>
        <location evidence="1">Membrane</location>
        <topology evidence="1">Single-pass membrane protein</topology>
    </subcellularLocation>
</comment>
<keyword evidence="2" id="KW-0812">Transmembrane</keyword>
<proteinExistence type="predicted"/>
<accession>A0AAW2DHV8</accession>
<keyword evidence="4" id="KW-0472">Membrane</keyword>
<protein>
    <recommendedName>
        <fullName evidence="5">Late embryogenesis abundant protein LEA-2 subgroup domain-containing protein</fullName>
    </recommendedName>
</protein>
<gene>
    <name evidence="6" type="ORF">SO802_004817</name>
</gene>
<dbReference type="InterPro" id="IPR044839">
    <property type="entry name" value="NDR1-like"/>
</dbReference>
<keyword evidence="3" id="KW-1133">Transmembrane helix</keyword>
<dbReference type="PANTHER" id="PTHR31234">
    <property type="entry name" value="LATE EMBRYOGENESIS ABUNDANT (LEA) HYDROXYPROLINE-RICH GLYCOPROTEIN FAMILY"/>
    <property type="match status" value="1"/>
</dbReference>
<dbReference type="GO" id="GO:0005886">
    <property type="term" value="C:plasma membrane"/>
    <property type="evidence" value="ECO:0007669"/>
    <property type="project" value="TreeGrafter"/>
</dbReference>
<evidence type="ECO:0000313" key="6">
    <source>
        <dbReference type="EMBL" id="KAL0009709.1"/>
    </source>
</evidence>
<name>A0AAW2DHV8_9ROSI</name>
<evidence type="ECO:0000256" key="1">
    <source>
        <dbReference type="ARBA" id="ARBA00004167"/>
    </source>
</evidence>
<reference evidence="6 7" key="1">
    <citation type="submission" date="2024-01" db="EMBL/GenBank/DDBJ databases">
        <title>A telomere-to-telomere, gap-free genome of sweet tea (Lithocarpus litseifolius).</title>
        <authorList>
            <person name="Zhou J."/>
        </authorList>
    </citation>
    <scope>NUCLEOTIDE SEQUENCE [LARGE SCALE GENOMIC DNA]</scope>
    <source>
        <strain evidence="6">Zhou-2022a</strain>
        <tissue evidence="6">Leaf</tissue>
    </source>
</reference>
<dbReference type="InterPro" id="IPR004864">
    <property type="entry name" value="LEA_2"/>
</dbReference>
<dbReference type="Pfam" id="PF03168">
    <property type="entry name" value="LEA_2"/>
    <property type="match status" value="1"/>
</dbReference>
<dbReference type="PANTHER" id="PTHR31234:SF54">
    <property type="entry name" value="LATE EMBRYOGENESIS ABUNDANT PROTEIN LEA-2 SUBGROUP DOMAIN-CONTAINING PROTEIN"/>
    <property type="match status" value="1"/>
</dbReference>
<dbReference type="GO" id="GO:0098542">
    <property type="term" value="P:defense response to other organism"/>
    <property type="evidence" value="ECO:0007669"/>
    <property type="project" value="InterPro"/>
</dbReference>
<dbReference type="EMBL" id="JAZDWU010000002">
    <property type="protein sequence ID" value="KAL0009709.1"/>
    <property type="molecule type" value="Genomic_DNA"/>
</dbReference>